<evidence type="ECO:0000313" key="2">
    <source>
        <dbReference type="Proteomes" id="UP000596661"/>
    </source>
</evidence>
<accession>A0A803Q7M2</accession>
<organism evidence="1 2">
    <name type="scientific">Cannabis sativa</name>
    <name type="common">Hemp</name>
    <name type="synonym">Marijuana</name>
    <dbReference type="NCBI Taxonomy" id="3483"/>
    <lineage>
        <taxon>Eukaryota</taxon>
        <taxon>Viridiplantae</taxon>
        <taxon>Streptophyta</taxon>
        <taxon>Embryophyta</taxon>
        <taxon>Tracheophyta</taxon>
        <taxon>Spermatophyta</taxon>
        <taxon>Magnoliopsida</taxon>
        <taxon>eudicotyledons</taxon>
        <taxon>Gunneridae</taxon>
        <taxon>Pentapetalae</taxon>
        <taxon>rosids</taxon>
        <taxon>fabids</taxon>
        <taxon>Rosales</taxon>
        <taxon>Cannabaceae</taxon>
        <taxon>Cannabis</taxon>
    </lineage>
</organism>
<protein>
    <submittedName>
        <fullName evidence="1">Uncharacterized protein</fullName>
    </submittedName>
</protein>
<dbReference type="EnsemblPlants" id="evm.model.08.1104">
    <property type="protein sequence ID" value="cds.evm.model.08.1104"/>
    <property type="gene ID" value="evm.TU.08.1104"/>
</dbReference>
<sequence>MASTVPYKRASYYLPKRHIPSLPREVAFVYSNIRSTLSIDSIRKIMDTFRVRATNDLILRSTWQDEFAFVPHRGGVAFSRHIMAACATLPLHPLFVDVLAYFGALILITELLSRGDGAYSPNVPHGSSADSRCKDDNTEEIVTPTSIAAIRHEGVIPKSGPCLKPRLHRRTVVVEHALLRYPTNEYARRMSRHASLGGHDEGEGDVAKSKPTLFVDPLKDVEMQGPNKYLPSSGIGLHSQVQKEVNVGGSDYASNVSFDAFNIQQLFQNPFGSPKGPSHLPYGSDELSWSQSQMNQCFSGYNRHLGICNILLALILLRRETFCASNKL</sequence>
<reference evidence="1" key="1">
    <citation type="submission" date="2018-11" db="EMBL/GenBank/DDBJ databases">
        <authorList>
            <person name="Grassa J C."/>
        </authorList>
    </citation>
    <scope>NUCLEOTIDE SEQUENCE [LARGE SCALE GENOMIC DNA]</scope>
</reference>
<name>A0A803Q7M2_CANSA</name>
<dbReference type="Proteomes" id="UP000596661">
    <property type="component" value="Chromosome 8"/>
</dbReference>
<dbReference type="EMBL" id="UZAU01000700">
    <property type="status" value="NOT_ANNOTATED_CDS"/>
    <property type="molecule type" value="Genomic_DNA"/>
</dbReference>
<reference evidence="1" key="2">
    <citation type="submission" date="2021-03" db="UniProtKB">
        <authorList>
            <consortium name="EnsemblPlants"/>
        </authorList>
    </citation>
    <scope>IDENTIFICATION</scope>
</reference>
<proteinExistence type="predicted"/>
<dbReference type="Gramene" id="evm.model.08.1104">
    <property type="protein sequence ID" value="cds.evm.model.08.1104"/>
    <property type="gene ID" value="evm.TU.08.1104"/>
</dbReference>
<dbReference type="AlphaFoldDB" id="A0A803Q7M2"/>
<keyword evidence="2" id="KW-1185">Reference proteome</keyword>
<evidence type="ECO:0000313" key="1">
    <source>
        <dbReference type="EnsemblPlants" id="cds.evm.model.08.1104"/>
    </source>
</evidence>